<reference evidence="2" key="1">
    <citation type="journal article" date="2019" name="Int. J. Syst. Evol. Microbiol.">
        <title>The Global Catalogue of Microorganisms (GCM) 10K type strain sequencing project: providing services to taxonomists for standard genome sequencing and annotation.</title>
        <authorList>
            <consortium name="The Broad Institute Genomics Platform"/>
            <consortium name="The Broad Institute Genome Sequencing Center for Infectious Disease"/>
            <person name="Wu L."/>
            <person name="Ma J."/>
        </authorList>
    </citation>
    <scope>NUCLEOTIDE SEQUENCE [LARGE SCALE GENOMIC DNA]</scope>
    <source>
        <strain evidence="2">KCTC 42443</strain>
    </source>
</reference>
<comment type="caution">
    <text evidence="1">The sequence shown here is derived from an EMBL/GenBank/DDBJ whole genome shotgun (WGS) entry which is preliminary data.</text>
</comment>
<evidence type="ECO:0000313" key="2">
    <source>
        <dbReference type="Proteomes" id="UP000609802"/>
    </source>
</evidence>
<gene>
    <name evidence="1" type="ORF">GCM10016455_26720</name>
</gene>
<dbReference type="Proteomes" id="UP000609802">
    <property type="component" value="Unassembled WGS sequence"/>
</dbReference>
<dbReference type="EMBL" id="BNCH01000006">
    <property type="protein sequence ID" value="GHF04038.1"/>
    <property type="molecule type" value="Genomic_DNA"/>
</dbReference>
<dbReference type="RefSeq" id="WP_191287046.1">
    <property type="nucleotide sequence ID" value="NZ_BNCH01000006.1"/>
</dbReference>
<name>A0ABQ3J660_9RHOB</name>
<keyword evidence="2" id="KW-1185">Reference proteome</keyword>
<accession>A0ABQ3J660</accession>
<proteinExistence type="predicted"/>
<evidence type="ECO:0000313" key="1">
    <source>
        <dbReference type="EMBL" id="GHF04038.1"/>
    </source>
</evidence>
<sequence>MAQATLTAEIVMNEAVAAIEGSLVATDVDDFTDDDKITPREVRQFLARLRLLEGVPFSNIVADSALLPIESIRFFYVDRGWTDALTQGALSVGTVNTGDRAQLDRLYGAIEDEIDSEERLVRLPGGEERQAGPAGLMTGFVLRSRAVSGWPGLHVRAYAREPDGNDEEILPESHPDRLKLLRLERLAPAVMLALFDGMPEVVHIEEPKRGLQFGVTLTETASNTYSASIPARDVQTASYVGEDGSEVETMAEAKRLPVRFRPGSPGVLDLANTGRAFLEDDDLNMGSELDGAEFALQMIRFPYRQVFGDPGVTADFDIAAVFRPTLSKQVTTLAADFERVFDAD</sequence>
<protein>
    <submittedName>
        <fullName evidence="1">Uncharacterized protein</fullName>
    </submittedName>
</protein>
<organism evidence="1 2">
    <name type="scientific">Aliiroseovarius zhejiangensis</name>
    <dbReference type="NCBI Taxonomy" id="1632025"/>
    <lineage>
        <taxon>Bacteria</taxon>
        <taxon>Pseudomonadati</taxon>
        <taxon>Pseudomonadota</taxon>
        <taxon>Alphaproteobacteria</taxon>
        <taxon>Rhodobacterales</taxon>
        <taxon>Paracoccaceae</taxon>
        <taxon>Aliiroseovarius</taxon>
    </lineage>
</organism>